<evidence type="ECO:0000256" key="6">
    <source>
        <dbReference type="ARBA" id="ARBA00023136"/>
    </source>
</evidence>
<evidence type="ECO:0000256" key="2">
    <source>
        <dbReference type="ARBA" id="ARBA00007613"/>
    </source>
</evidence>
<dbReference type="AlphaFoldDB" id="H1DIQ8"/>
<keyword evidence="9" id="KW-1185">Reference proteome</keyword>
<keyword evidence="4" id="KW-1134">Transmembrane beta strand</keyword>
<dbReference type="GO" id="GO:0015288">
    <property type="term" value="F:porin activity"/>
    <property type="evidence" value="ECO:0007669"/>
    <property type="project" value="TreeGrafter"/>
</dbReference>
<sequence>MVKIGITLLTVLIAFQSYGQEKKWTLQECIDYGVAQSLTMERQLLNNKIDNAYLRDARLDLLPNISGSSSLEYSFGRSIGADNTYVDSRILANNYRVGANLNLFSGFTAINTLRYRKVSKLRGLQDSEKTANDIAVNIMQAFYDLAYAEGLIEISQEQLENARLQLKRMERQHELGIKPKSDLFDIQAQLAESEYNLIANQNKKATALVTLKQAMNYNPDEELDIEVSSLSSNIPETHDLSIAEIYGKAKEDLPEVSAAEYAFRAARLNWYITKGQLFPSFGASGTLNTYYYDSQENSFHSQIKNNLGKSFGFSVSIPIFGGLSRHSTVSRSKYQMQDAEFAYQETLQSVYKEIELAVLDLKAAAQEYDMAIKKQNFSQLSYEANQKKYEQGLVTIIDLNTSDNNLRQAKLDVLKAKLTYGIKKRMVDFYRGAPLQAKIKY</sequence>
<dbReference type="RefSeq" id="WP_009137434.1">
    <property type="nucleotide sequence ID" value="NZ_JH594596.1"/>
</dbReference>
<dbReference type="GO" id="GO:1990281">
    <property type="term" value="C:efflux pump complex"/>
    <property type="evidence" value="ECO:0007669"/>
    <property type="project" value="TreeGrafter"/>
</dbReference>
<proteinExistence type="inferred from homology"/>
<dbReference type="PANTHER" id="PTHR30026:SF20">
    <property type="entry name" value="OUTER MEMBRANE PROTEIN TOLC"/>
    <property type="match status" value="1"/>
</dbReference>
<dbReference type="GeneID" id="98069833"/>
<evidence type="ECO:0000256" key="5">
    <source>
        <dbReference type="ARBA" id="ARBA00022692"/>
    </source>
</evidence>
<dbReference type="GO" id="GO:0009279">
    <property type="term" value="C:cell outer membrane"/>
    <property type="evidence" value="ECO:0007669"/>
    <property type="project" value="UniProtKB-SubCell"/>
</dbReference>
<dbReference type="PATRIC" id="fig|742817.3.peg.2450"/>
<dbReference type="InterPro" id="IPR051906">
    <property type="entry name" value="TolC-like"/>
</dbReference>
<dbReference type="Proteomes" id="UP000004892">
    <property type="component" value="Unassembled WGS sequence"/>
</dbReference>
<accession>H1DIQ8</accession>
<reference evidence="8 9" key="1">
    <citation type="submission" date="2012-01" db="EMBL/GenBank/DDBJ databases">
        <title>The Genome Sequence of Odoribacter laneus YIT 12061.</title>
        <authorList>
            <consortium name="The Broad Institute Genome Sequencing Platform"/>
            <person name="Earl A."/>
            <person name="Ward D."/>
            <person name="Feldgarden M."/>
            <person name="Gevers D."/>
            <person name="Morotomi M."/>
            <person name="Young S.K."/>
            <person name="Zeng Q."/>
            <person name="Gargeya S."/>
            <person name="Fitzgerald M."/>
            <person name="Haas B."/>
            <person name="Abouelleil A."/>
            <person name="Alvarado L."/>
            <person name="Arachchi H.M."/>
            <person name="Berlin A."/>
            <person name="Chapman S.B."/>
            <person name="Gearin G."/>
            <person name="Goldberg J."/>
            <person name="Griggs A."/>
            <person name="Gujja S."/>
            <person name="Hansen M."/>
            <person name="Heiman D."/>
            <person name="Howarth C."/>
            <person name="Larimer J."/>
            <person name="Lui A."/>
            <person name="MacDonald P.J.P."/>
            <person name="McCowen C."/>
            <person name="Montmayeur A."/>
            <person name="Murphy C."/>
            <person name="Neiman D."/>
            <person name="Pearson M."/>
            <person name="Priest M."/>
            <person name="Roberts A."/>
            <person name="Saif S."/>
            <person name="Shea T."/>
            <person name="Sisk P."/>
            <person name="Stolte C."/>
            <person name="Sykes S."/>
            <person name="Wortman J."/>
            <person name="Nusbaum C."/>
            <person name="Birren B."/>
        </authorList>
    </citation>
    <scope>NUCLEOTIDE SEQUENCE [LARGE SCALE GENOMIC DNA]</scope>
    <source>
        <strain evidence="8 9">YIT 12061</strain>
    </source>
</reference>
<evidence type="ECO:0000313" key="9">
    <source>
        <dbReference type="Proteomes" id="UP000004892"/>
    </source>
</evidence>
<dbReference type="HOGENOM" id="CLU_012817_11_1_10"/>
<dbReference type="eggNOG" id="COG1538">
    <property type="taxonomic scope" value="Bacteria"/>
</dbReference>
<keyword evidence="3" id="KW-0813">Transport</keyword>
<keyword evidence="7" id="KW-0998">Cell outer membrane</keyword>
<evidence type="ECO:0000256" key="3">
    <source>
        <dbReference type="ARBA" id="ARBA00022448"/>
    </source>
</evidence>
<gene>
    <name evidence="8" type="ORF">HMPREF9449_02287</name>
</gene>
<comment type="similarity">
    <text evidence="2">Belongs to the outer membrane factor (OMF) (TC 1.B.17) family.</text>
</comment>
<evidence type="ECO:0000313" key="8">
    <source>
        <dbReference type="EMBL" id="EHP46670.1"/>
    </source>
</evidence>
<keyword evidence="6" id="KW-0472">Membrane</keyword>
<comment type="caution">
    <text evidence="8">The sequence shown here is derived from an EMBL/GenBank/DDBJ whole genome shotgun (WGS) entry which is preliminary data.</text>
</comment>
<dbReference type="SUPFAM" id="SSF56954">
    <property type="entry name" value="Outer membrane efflux proteins (OEP)"/>
    <property type="match status" value="1"/>
</dbReference>
<dbReference type="Pfam" id="PF02321">
    <property type="entry name" value="OEP"/>
    <property type="match status" value="2"/>
</dbReference>
<name>H1DIQ8_9BACT</name>
<dbReference type="Gene3D" id="1.20.1600.10">
    <property type="entry name" value="Outer membrane efflux proteins (OEP)"/>
    <property type="match status" value="1"/>
</dbReference>
<dbReference type="GO" id="GO:0015562">
    <property type="term" value="F:efflux transmembrane transporter activity"/>
    <property type="evidence" value="ECO:0007669"/>
    <property type="project" value="InterPro"/>
</dbReference>
<dbReference type="EMBL" id="ADMC01000025">
    <property type="protein sequence ID" value="EHP46670.1"/>
    <property type="molecule type" value="Genomic_DNA"/>
</dbReference>
<dbReference type="InterPro" id="IPR003423">
    <property type="entry name" value="OMP_efflux"/>
</dbReference>
<dbReference type="STRING" id="742817.HMPREF9449_02287"/>
<organism evidence="8 9">
    <name type="scientific">Odoribacter laneus YIT 12061</name>
    <dbReference type="NCBI Taxonomy" id="742817"/>
    <lineage>
        <taxon>Bacteria</taxon>
        <taxon>Pseudomonadati</taxon>
        <taxon>Bacteroidota</taxon>
        <taxon>Bacteroidia</taxon>
        <taxon>Bacteroidales</taxon>
        <taxon>Odoribacteraceae</taxon>
        <taxon>Odoribacter</taxon>
    </lineage>
</organism>
<protein>
    <recommendedName>
        <fullName evidence="10">TolC family type I secretion outer membrane protein</fullName>
    </recommendedName>
</protein>
<dbReference type="PANTHER" id="PTHR30026">
    <property type="entry name" value="OUTER MEMBRANE PROTEIN TOLC"/>
    <property type="match status" value="1"/>
</dbReference>
<keyword evidence="5" id="KW-0812">Transmembrane</keyword>
<evidence type="ECO:0008006" key="10">
    <source>
        <dbReference type="Google" id="ProtNLM"/>
    </source>
</evidence>
<evidence type="ECO:0000256" key="1">
    <source>
        <dbReference type="ARBA" id="ARBA00004442"/>
    </source>
</evidence>
<evidence type="ECO:0000256" key="4">
    <source>
        <dbReference type="ARBA" id="ARBA00022452"/>
    </source>
</evidence>
<evidence type="ECO:0000256" key="7">
    <source>
        <dbReference type="ARBA" id="ARBA00023237"/>
    </source>
</evidence>
<comment type="subcellular location">
    <subcellularLocation>
        <location evidence="1">Cell outer membrane</location>
    </subcellularLocation>
</comment>